<keyword evidence="5" id="KW-0804">Transcription</keyword>
<dbReference type="InterPro" id="IPR015421">
    <property type="entry name" value="PyrdxlP-dep_Trfase_major"/>
</dbReference>
<dbReference type="PROSITE" id="PS50949">
    <property type="entry name" value="HTH_GNTR"/>
    <property type="match status" value="1"/>
</dbReference>
<keyword evidence="2" id="KW-0663">Pyridoxal phosphate</keyword>
<evidence type="ECO:0000259" key="6">
    <source>
        <dbReference type="PROSITE" id="PS50949"/>
    </source>
</evidence>
<organism evidence="7 8">
    <name type="scientific">Pseudonocardia petroleophila</name>
    <dbReference type="NCBI Taxonomy" id="37331"/>
    <lineage>
        <taxon>Bacteria</taxon>
        <taxon>Bacillati</taxon>
        <taxon>Actinomycetota</taxon>
        <taxon>Actinomycetes</taxon>
        <taxon>Pseudonocardiales</taxon>
        <taxon>Pseudonocardiaceae</taxon>
        <taxon>Pseudonocardia</taxon>
    </lineage>
</organism>
<dbReference type="GO" id="GO:0003700">
    <property type="term" value="F:DNA-binding transcription factor activity"/>
    <property type="evidence" value="ECO:0007669"/>
    <property type="project" value="InterPro"/>
</dbReference>
<dbReference type="PANTHER" id="PTHR46577">
    <property type="entry name" value="HTH-TYPE TRANSCRIPTIONAL REGULATORY PROTEIN GABR"/>
    <property type="match status" value="1"/>
</dbReference>
<keyword evidence="8" id="KW-1185">Reference proteome</keyword>
<keyword evidence="3" id="KW-0805">Transcription regulation</keyword>
<keyword evidence="4" id="KW-0238">DNA-binding</keyword>
<dbReference type="InterPro" id="IPR000524">
    <property type="entry name" value="Tscrpt_reg_HTH_GntR"/>
</dbReference>
<dbReference type="InterPro" id="IPR051446">
    <property type="entry name" value="HTH_trans_reg/aminotransferase"/>
</dbReference>
<evidence type="ECO:0000256" key="1">
    <source>
        <dbReference type="ARBA" id="ARBA00005384"/>
    </source>
</evidence>
<dbReference type="GO" id="GO:0030170">
    <property type="term" value="F:pyridoxal phosphate binding"/>
    <property type="evidence" value="ECO:0007669"/>
    <property type="project" value="InterPro"/>
</dbReference>
<dbReference type="Pfam" id="PF00155">
    <property type="entry name" value="Aminotran_1_2"/>
    <property type="match status" value="1"/>
</dbReference>
<dbReference type="Proteomes" id="UP000515728">
    <property type="component" value="Chromosome"/>
</dbReference>
<dbReference type="GO" id="GO:0008483">
    <property type="term" value="F:transaminase activity"/>
    <property type="evidence" value="ECO:0007669"/>
    <property type="project" value="UniProtKB-KW"/>
</dbReference>
<keyword evidence="7" id="KW-0808">Transferase</keyword>
<dbReference type="PANTHER" id="PTHR46577:SF1">
    <property type="entry name" value="HTH-TYPE TRANSCRIPTIONAL REGULATORY PROTEIN GABR"/>
    <property type="match status" value="1"/>
</dbReference>
<evidence type="ECO:0000313" key="7">
    <source>
        <dbReference type="EMBL" id="QNG52370.1"/>
    </source>
</evidence>
<dbReference type="CDD" id="cd00609">
    <property type="entry name" value="AAT_like"/>
    <property type="match status" value="1"/>
</dbReference>
<evidence type="ECO:0000256" key="2">
    <source>
        <dbReference type="ARBA" id="ARBA00022898"/>
    </source>
</evidence>
<dbReference type="Pfam" id="PF00392">
    <property type="entry name" value="GntR"/>
    <property type="match status" value="1"/>
</dbReference>
<dbReference type="SMART" id="SM00345">
    <property type="entry name" value="HTH_GNTR"/>
    <property type="match status" value="1"/>
</dbReference>
<dbReference type="SUPFAM" id="SSF53383">
    <property type="entry name" value="PLP-dependent transferases"/>
    <property type="match status" value="1"/>
</dbReference>
<evidence type="ECO:0000256" key="3">
    <source>
        <dbReference type="ARBA" id="ARBA00023015"/>
    </source>
</evidence>
<keyword evidence="7" id="KW-0032">Aminotransferase</keyword>
<proteinExistence type="inferred from homology"/>
<dbReference type="GO" id="GO:0003677">
    <property type="term" value="F:DNA binding"/>
    <property type="evidence" value="ECO:0007669"/>
    <property type="project" value="UniProtKB-KW"/>
</dbReference>
<evidence type="ECO:0000256" key="4">
    <source>
        <dbReference type="ARBA" id="ARBA00023125"/>
    </source>
</evidence>
<name>A0A7G7MHV9_9PSEU</name>
<dbReference type="Gene3D" id="3.40.640.10">
    <property type="entry name" value="Type I PLP-dependent aspartate aminotransferase-like (Major domain)"/>
    <property type="match status" value="1"/>
</dbReference>
<dbReference type="Gene3D" id="1.10.10.10">
    <property type="entry name" value="Winged helix-like DNA-binding domain superfamily/Winged helix DNA-binding domain"/>
    <property type="match status" value="1"/>
</dbReference>
<evidence type="ECO:0000313" key="8">
    <source>
        <dbReference type="Proteomes" id="UP000515728"/>
    </source>
</evidence>
<dbReference type="SUPFAM" id="SSF46785">
    <property type="entry name" value="Winged helix' DNA-binding domain"/>
    <property type="match status" value="1"/>
</dbReference>
<dbReference type="EMBL" id="CP060131">
    <property type="protein sequence ID" value="QNG52370.1"/>
    <property type="molecule type" value="Genomic_DNA"/>
</dbReference>
<evidence type="ECO:0000256" key="5">
    <source>
        <dbReference type="ARBA" id="ARBA00023163"/>
    </source>
</evidence>
<accession>A0A7G7MHV9</accession>
<feature type="domain" description="HTH gntR-type" evidence="6">
    <location>
        <begin position="39"/>
        <end position="107"/>
    </location>
</feature>
<dbReference type="InterPro" id="IPR036388">
    <property type="entry name" value="WH-like_DNA-bd_sf"/>
</dbReference>
<comment type="similarity">
    <text evidence="1">In the C-terminal section; belongs to the class-I pyridoxal-phosphate-dependent aminotransferase family.</text>
</comment>
<dbReference type="InterPro" id="IPR015424">
    <property type="entry name" value="PyrdxlP-dep_Trfase"/>
</dbReference>
<dbReference type="KEGG" id="ppel:H6H00_30815"/>
<dbReference type="InterPro" id="IPR036390">
    <property type="entry name" value="WH_DNA-bd_sf"/>
</dbReference>
<sequence>MPVHQQQRYGPDVVDGDHGPSLRGTFTAFKTDNVLGAIVDDYRTLADALAADVDAGRLRPGERLPTQRRFARDRGIAVSTASRVYAELVRRGIAVGEVGRGTFVRARDPGPDLPDPADGRVDLELNFPVVDGQAEILARAVGPLLRADALAAALAPVGVMGTPAARAAAAATFARPGWAPDPDAIRFAGNGRQAVAAAVAALVGVGGRLGVELLTYPVVRGIAARLGVRLVPLPVDDHGLVPDGVRDAGPLDAVYVQPTLHNPLGVTMPPRRRAELAAVLRERDLPCVEDTVYAFLRDGPPPLVTWAPERTLVVDGLSKRLAPGLSVGIVVPPPAWAERVSAALRSGGWTATGFALDATARAMASGAVAEIEAAKRVDAAARQALVRERIAVRADPAAYHCWWELPAPWRAETFVAAAARLGIAVTPAAAFAVGPAHAPDAVRLALAAPPLPVLARALDRLAALARGAPGDDGIE</sequence>
<gene>
    <name evidence="7" type="ORF">H6H00_30815</name>
</gene>
<protein>
    <submittedName>
        <fullName evidence="7">PLP-dependent aminotransferase family protein</fullName>
    </submittedName>
</protein>
<dbReference type="InterPro" id="IPR004839">
    <property type="entry name" value="Aminotransferase_I/II_large"/>
</dbReference>
<dbReference type="AlphaFoldDB" id="A0A7G7MHV9"/>
<reference evidence="7 8" key="1">
    <citation type="submission" date="2020-08" db="EMBL/GenBank/DDBJ databases">
        <authorList>
            <person name="Mo P."/>
        </authorList>
    </citation>
    <scope>NUCLEOTIDE SEQUENCE [LARGE SCALE GENOMIC DNA]</scope>
    <source>
        <strain evidence="7 8">CGMCC 4.1532</strain>
    </source>
</reference>